<comment type="similarity">
    <text evidence="5">Belongs to the glycosyl hydrolase.</text>
</comment>
<feature type="active site" description="Proton donor" evidence="6">
    <location>
        <position position="520"/>
    </location>
</feature>
<dbReference type="PANTHER" id="PTHR43053">
    <property type="entry name" value="GLYCOSIDASE FAMILY 31"/>
    <property type="match status" value="1"/>
</dbReference>
<dbReference type="InterPro" id="IPR050985">
    <property type="entry name" value="Alpha-glycosidase_related"/>
</dbReference>
<evidence type="ECO:0000256" key="2">
    <source>
        <dbReference type="ARBA" id="ARBA00012755"/>
    </source>
</evidence>
<dbReference type="Gene3D" id="2.70.98.60">
    <property type="entry name" value="alpha-galactosidase from lactobacil brevis"/>
    <property type="match status" value="1"/>
</dbReference>
<evidence type="ECO:0000256" key="7">
    <source>
        <dbReference type="PIRSR" id="PIRSR005536-2"/>
    </source>
</evidence>
<evidence type="ECO:0000256" key="6">
    <source>
        <dbReference type="PIRSR" id="PIRSR005536-1"/>
    </source>
</evidence>
<evidence type="ECO:0000259" key="9">
    <source>
        <dbReference type="Pfam" id="PF16874"/>
    </source>
</evidence>
<dbReference type="EC" id="3.2.1.22" evidence="2 5"/>
<evidence type="ECO:0000256" key="8">
    <source>
        <dbReference type="SAM" id="MobiDB-lite"/>
    </source>
</evidence>
<reference evidence="11" key="1">
    <citation type="submission" date="2016-10" db="EMBL/GenBank/DDBJ databases">
        <title>Genome sequence of Streptomyces mangrovisoli MUSC 149.</title>
        <authorList>
            <person name="Lee L.-H."/>
            <person name="Ser H.-L."/>
        </authorList>
    </citation>
    <scope>NUCLEOTIDE SEQUENCE [LARGE SCALE GENOMIC DNA]</scope>
    <source>
        <strain evidence="11">MUSC 149</strain>
    </source>
</reference>
<dbReference type="InterPro" id="IPR013785">
    <property type="entry name" value="Aldolase_TIM"/>
</dbReference>
<feature type="domain" description="Glycosyl hydrolase family 36 N-terminal" evidence="10">
    <location>
        <begin position="99"/>
        <end position="256"/>
    </location>
</feature>
<dbReference type="Pfam" id="PF16874">
    <property type="entry name" value="Glyco_hydro_36C"/>
    <property type="match status" value="1"/>
</dbReference>
<dbReference type="InterPro" id="IPR031705">
    <property type="entry name" value="Glyco_hydro_36_C"/>
</dbReference>
<feature type="binding site" evidence="7">
    <location>
        <position position="412"/>
    </location>
    <ligand>
        <name>substrate</name>
    </ligand>
</feature>
<dbReference type="CDD" id="cd14791">
    <property type="entry name" value="GH36"/>
    <property type="match status" value="1"/>
</dbReference>
<evidence type="ECO:0000256" key="3">
    <source>
        <dbReference type="ARBA" id="ARBA00022801"/>
    </source>
</evidence>
<dbReference type="InterPro" id="IPR002252">
    <property type="entry name" value="Glyco_hydro_36"/>
</dbReference>
<dbReference type="GO" id="GO:0004557">
    <property type="term" value="F:alpha-galactosidase activity"/>
    <property type="evidence" value="ECO:0007669"/>
    <property type="project" value="UniProtKB-UniRule"/>
</dbReference>
<feature type="binding site" evidence="7">
    <location>
        <position position="169"/>
    </location>
    <ligand>
        <name>substrate</name>
    </ligand>
</feature>
<dbReference type="Pfam" id="PF02065">
    <property type="entry name" value="Melibiase"/>
    <property type="match status" value="1"/>
</dbReference>
<evidence type="ECO:0000256" key="4">
    <source>
        <dbReference type="ARBA" id="ARBA00023295"/>
    </source>
</evidence>
<dbReference type="Proteomes" id="UP000034196">
    <property type="component" value="Unassembled WGS sequence"/>
</dbReference>
<protein>
    <recommendedName>
        <fullName evidence="2 5">Alpha-galactosidase</fullName>
        <ecNumber evidence="2 5">3.2.1.22</ecNumber>
    </recommendedName>
</protein>
<dbReference type="InterPro" id="IPR031704">
    <property type="entry name" value="Glyco_hydro_36_N"/>
</dbReference>
<dbReference type="PRINTS" id="PR00743">
    <property type="entry name" value="GLHYDRLASE36"/>
</dbReference>
<feature type="binding site" evidence="7">
    <location>
        <position position="498"/>
    </location>
    <ligand>
        <name>substrate</name>
    </ligand>
</feature>
<feature type="region of interest" description="Disordered" evidence="8">
    <location>
        <begin position="447"/>
        <end position="470"/>
    </location>
</feature>
<keyword evidence="4 5" id="KW-0326">Glycosidase</keyword>
<proteinExistence type="inferred from homology"/>
<dbReference type="SUPFAM" id="SSF51445">
    <property type="entry name" value="(Trans)glycosidases"/>
    <property type="match status" value="1"/>
</dbReference>
<evidence type="ECO:0000256" key="1">
    <source>
        <dbReference type="ARBA" id="ARBA00001255"/>
    </source>
</evidence>
<keyword evidence="12" id="KW-1185">Reference proteome</keyword>
<dbReference type="OrthoDB" id="9758822at2"/>
<evidence type="ECO:0000313" key="11">
    <source>
        <dbReference type="EMBL" id="OIJ68451.1"/>
    </source>
</evidence>
<evidence type="ECO:0000256" key="5">
    <source>
        <dbReference type="PIRNR" id="PIRNR005536"/>
    </source>
</evidence>
<dbReference type="InterPro" id="IPR038417">
    <property type="entry name" value="Alpga-gal_N_sf"/>
</dbReference>
<comment type="catalytic activity">
    <reaction evidence="1 5">
        <text>Hydrolysis of terminal, non-reducing alpha-D-galactose residues in alpha-D-galactosides, including galactose oligosaccharides, galactomannans and galactolipids.</text>
        <dbReference type="EC" id="3.2.1.22"/>
    </reaction>
</comment>
<feature type="binding site" evidence="7">
    <location>
        <begin position="335"/>
        <end position="336"/>
    </location>
    <ligand>
        <name>substrate</name>
    </ligand>
</feature>
<feature type="binding site" evidence="7">
    <location>
        <position position="520"/>
    </location>
    <ligand>
        <name>substrate</name>
    </ligand>
</feature>
<dbReference type="AlphaFoldDB" id="A0A1J4P1H1"/>
<organism evidence="11 12">
    <name type="scientific">Streptomyces mangrovisoli</name>
    <dbReference type="NCBI Taxonomy" id="1428628"/>
    <lineage>
        <taxon>Bacteria</taxon>
        <taxon>Bacillati</taxon>
        <taxon>Actinomycetota</taxon>
        <taxon>Actinomycetes</taxon>
        <taxon>Kitasatosporales</taxon>
        <taxon>Streptomycetaceae</taxon>
        <taxon>Streptomyces</taxon>
    </lineage>
</organism>
<comment type="caution">
    <text evidence="11">The sequence shown here is derived from an EMBL/GenBank/DDBJ whole genome shotgun (WGS) entry which is preliminary data.</text>
</comment>
<feature type="binding site" evidence="7">
    <location>
        <begin position="445"/>
        <end position="449"/>
    </location>
    <ligand>
        <name>substrate</name>
    </ligand>
</feature>
<dbReference type="RefSeq" id="WP_046582067.1">
    <property type="nucleotide sequence ID" value="NZ_LAVA02000016.1"/>
</dbReference>
<feature type="active site" description="Nucleophile" evidence="6">
    <location>
        <position position="447"/>
    </location>
</feature>
<name>A0A1J4P1H1_9ACTN</name>
<dbReference type="Pfam" id="PF16875">
    <property type="entry name" value="Glyco_hydro_36N"/>
    <property type="match status" value="1"/>
</dbReference>
<dbReference type="STRING" id="1428628.WN71_008530"/>
<dbReference type="GO" id="GO:0016052">
    <property type="term" value="P:carbohydrate catabolic process"/>
    <property type="evidence" value="ECO:0007669"/>
    <property type="project" value="InterPro"/>
</dbReference>
<dbReference type="InterPro" id="IPR013780">
    <property type="entry name" value="Glyco_hydro_b"/>
</dbReference>
<dbReference type="Gene3D" id="2.60.40.1180">
    <property type="entry name" value="Golgi alpha-mannosidase II"/>
    <property type="match status" value="1"/>
</dbReference>
<keyword evidence="3 5" id="KW-0378">Hydrolase</keyword>
<dbReference type="PANTHER" id="PTHR43053:SF3">
    <property type="entry name" value="ALPHA-GALACTOSIDASE C-RELATED"/>
    <property type="match status" value="1"/>
</dbReference>
<feature type="compositionally biased region" description="Basic and acidic residues" evidence="8">
    <location>
        <begin position="452"/>
        <end position="470"/>
    </location>
</feature>
<dbReference type="EMBL" id="LAVA02000016">
    <property type="protein sequence ID" value="OIJ68451.1"/>
    <property type="molecule type" value="Genomic_DNA"/>
</dbReference>
<dbReference type="InterPro" id="IPR017853">
    <property type="entry name" value="GH"/>
</dbReference>
<feature type="domain" description="Glycosyl hydrolase family 36 C-terminal" evidence="9">
    <location>
        <begin position="623"/>
        <end position="698"/>
    </location>
</feature>
<accession>A0A1J4P1H1</accession>
<dbReference type="Gene3D" id="3.20.20.70">
    <property type="entry name" value="Aldolase class I"/>
    <property type="match status" value="1"/>
</dbReference>
<evidence type="ECO:0000259" key="10">
    <source>
        <dbReference type="Pfam" id="PF16875"/>
    </source>
</evidence>
<gene>
    <name evidence="11" type="ORF">WN71_008530</name>
</gene>
<sequence>MTAPDRWLLRTDTTTYAVTLEGDGRWAELAAWGPHGAEDGPSPMDWSGRTHFITPADAAPAEYIPYGLRPFTGADLIASRPGHDRGSWWRFDGATQDGDRALRLEFADDLLGLRTTLCYETVPGTDVVLRWTELTCTGADEVRLERFDSAAVNVPVQGGARLTYLAGQWSQEFQLKNVELDRGRFEMESTQGSAGHAYHPWLAVQDAADPAEGTTPTYGIALEWSGNWRITADAEPGGAVRVRAGRVPHEGAVRLAPGTTLVTPRLACAFSPDGLDGLARVWHRYERHLTGERIDRPHKVLYNSWEATGFDVDAAGQLELATLAAELGAELFVVDDGWFTGRADDTGGLGDWHPDPAEFPGGFDRFVEDVRALGMDFGLWVEPEGISPRSKLYAEHPEWVYRIDGRPVTLVRNQLLLDLGRADVQEFVLATLDRLLGSHAIGYLKWDMNRPPTERGRPGHPDGPDPERQDLDAAHVAGYLRVLDHLRTAHPHVTVEGCAGGGGRVEHATIARTDVVWPSDNTAPMDRLRIQHGYLHAHAPHTMSSWVTDAPGLFDPRPRSLAFRFVNSMAGVLGIGADIRHWTPRQRAEAARWIARYKEIRDVVHHGEVHLLGSPADPTCGVQYEEPGGARVVVTAWNTGPLDGAPLLPGRPARLRLRGLAPGSVYTDTATGTRYNGAHLLHSGLPYAWTPEHDAELTVLTRQ</sequence>
<dbReference type="PIRSF" id="PIRSF005536">
    <property type="entry name" value="Agal"/>
    <property type="match status" value="1"/>
</dbReference>
<evidence type="ECO:0000313" key="12">
    <source>
        <dbReference type="Proteomes" id="UP000034196"/>
    </source>
</evidence>